<sequence length="1329" mass="146215">MKRYSTVKRMAGSMRSYATRSLVVLGVLALLNTALAQQQFQGVCSRVKIEILQELSLERIGFLATLEVTNNDGVDSITDFSAQLTFTDPSDPDGDVENNASDWFFVRAPEMENINNITGQGIIAPTQKAVVRWFIVPKPGAGGEDPAGKRYRVGCSLSAKFQGEYFPDDVLFAVPDMITVQPQPLLDIAYFQPRDVQGDDPFTETVEAPIPFILGVLVRNVGYGQAKNVMIRSEQPRIVENEQSLLLVPRLLGVRVMDSPLDRTSLTVNIGNLAPGTARKAAWDMITTLSGEFVEFKATYTHAPEFGGEETSLITNLVAHFIAKEVLNDAAGRDDVLDFLADTDRDDNMIPDALYESEGQILPVNHIVNAALGSPPGPGQALVEVDSDRTDWCYMRLDDPRQAKLPIDSVVRGDGKVVNTNNYWTNVRYRKTDNARLAYLNIFDLCNLGSNTYTVTYGAVPADTNPPVTTIEFAGEMVNSGTNYYITDETQMFFLSTDDSPVSIEYSITNAPFQPAYPFWIREAGEYNVRFFATDSANNVEDTNEVRLIVNGAPADVQQFDKDEESVLLTGDALSIRPGSTRISFAASDSPLVTDAQVDVFRGIIAWTTVSNVPCSPNALDSATLYVGGEYVDYYKYRLDGGGWSSQRMVAEPISLSGLGDGVHTVDVLGRPRYGSYPPESEAVGVSWEVDSSANPVQVFGAPATPTRLDHATLMAGGTGVTDYRWRIDEDYFHAIEPVATPFSVEKLVPGLHAVDVRGQIGGVLEETNVFHSVSWLVDPLLGHGYDAADLVRSVTFSNVGSSVTDWIWDGKNGSGSDVLPGWYTVRLTLVNELSQTNFATMLVQVEDLYAEGEVLAAADRGPATPYARGRWMVWQDQSDGSPEIFARDLLATNGVPRQLTVGDFTQKNPKTDGHYAVWQGRRSDSSWDLYMADLDNTGAVVQVTSSLGRDEINPDIEWPWIVFQSKSTSSPDDPWQLHAINLAEGGTNVVLLPGIEDQLYPDIDDGRVVWADWRDSGPGEIYYMDLERGDWFRVTDNIYGQYNPVLMNQWIVWQDNRHSQVELYGYDLLRQAEIRLTDTAENEAFPFLDGGWVCCQEDSLGVGQVNLRLIHLSNLAAIPLTRSEGAKRFHSVNGRKLTWLEGGAVQSAELPAIQAVFRNMNAVPVTQSVADQAADAYTLLERWNSAVGVTEISRFTSIVPTLVQETAMWSSGATGDNFALVEGDFLWIRFGDAYVADMGAATQASVDLQVGVNVVSLTDFPQPCTAHRLMRGLGLGNVRALRMLDPASGRWFAAEVRQGKLLGYDFAIPASAVLLVDMQQAVNDWRPE</sequence>
<dbReference type="PANTHER" id="PTHR36842:SF1">
    <property type="entry name" value="PROTEIN TOLB"/>
    <property type="match status" value="1"/>
</dbReference>
<reference evidence="1 2" key="1">
    <citation type="submission" date="2019-04" db="EMBL/GenBank/DDBJ databases">
        <authorList>
            <person name="Van Vliet M D."/>
        </authorList>
    </citation>
    <scope>NUCLEOTIDE SEQUENCE [LARGE SCALE GENOMIC DNA]</scope>
    <source>
        <strain evidence="1 2">F1</strain>
    </source>
</reference>
<dbReference type="InterPro" id="IPR011042">
    <property type="entry name" value="6-blade_b-propeller_TolB-like"/>
</dbReference>
<proteinExistence type="predicted"/>
<dbReference type="RefSeq" id="WP_136081604.1">
    <property type="nucleotide sequence ID" value="NZ_CAAHFG010000003.1"/>
</dbReference>
<name>A0A6C2U7I5_PONDE</name>
<dbReference type="SUPFAM" id="SSF69304">
    <property type="entry name" value="Tricorn protease N-terminal domain"/>
    <property type="match status" value="1"/>
</dbReference>
<keyword evidence="2" id="KW-1185">Reference proteome</keyword>
<accession>A0A6C2U7I5</accession>
<organism evidence="1 2">
    <name type="scientific">Pontiella desulfatans</name>
    <dbReference type="NCBI Taxonomy" id="2750659"/>
    <lineage>
        <taxon>Bacteria</taxon>
        <taxon>Pseudomonadati</taxon>
        <taxon>Kiritimatiellota</taxon>
        <taxon>Kiritimatiellia</taxon>
        <taxon>Kiritimatiellales</taxon>
        <taxon>Pontiellaceae</taxon>
        <taxon>Pontiella</taxon>
    </lineage>
</organism>
<dbReference type="SUPFAM" id="SSF49299">
    <property type="entry name" value="PKD domain"/>
    <property type="match status" value="1"/>
</dbReference>
<evidence type="ECO:0000313" key="2">
    <source>
        <dbReference type="Proteomes" id="UP000366872"/>
    </source>
</evidence>
<protein>
    <submittedName>
        <fullName evidence="1">Uncharacterized protein</fullName>
    </submittedName>
</protein>
<dbReference type="PANTHER" id="PTHR36842">
    <property type="entry name" value="PROTEIN TOLB HOMOLOG"/>
    <property type="match status" value="1"/>
</dbReference>
<dbReference type="Proteomes" id="UP000366872">
    <property type="component" value="Unassembled WGS sequence"/>
</dbReference>
<gene>
    <name evidence="1" type="ORF">PDESU_04638</name>
</gene>
<dbReference type="InterPro" id="IPR035986">
    <property type="entry name" value="PKD_dom_sf"/>
</dbReference>
<evidence type="ECO:0000313" key="1">
    <source>
        <dbReference type="EMBL" id="VGO16048.1"/>
    </source>
</evidence>
<dbReference type="Gene3D" id="2.120.10.30">
    <property type="entry name" value="TolB, C-terminal domain"/>
    <property type="match status" value="1"/>
</dbReference>
<dbReference type="EMBL" id="CAAHFG010000003">
    <property type="protein sequence ID" value="VGO16048.1"/>
    <property type="molecule type" value="Genomic_DNA"/>
</dbReference>